<dbReference type="eggNOG" id="ENOG5031V5E">
    <property type="taxonomic scope" value="Bacteria"/>
</dbReference>
<protein>
    <submittedName>
        <fullName evidence="2">Putative photosynthetic complex assembly protein</fullName>
    </submittedName>
</protein>
<sequence length="155" mass="16433">MTDTSAPRYKAPPDRDLVPRVMIRAMLGLVLAVLALVTYARLTDAPLVATPPASEIVLERHVFLSGTMGGAATILDANGTLIANLSPEEGGFIAGVSRVLDRERAKHGVALTGPVTIIARKDSRLSVYDPSTGWGADLMGFGQTNSMAFTKLLTR</sequence>
<proteinExistence type="predicted"/>
<evidence type="ECO:0000313" key="3">
    <source>
        <dbReference type="Proteomes" id="UP000030021"/>
    </source>
</evidence>
<keyword evidence="1" id="KW-0472">Membrane</keyword>
<gene>
    <name evidence="2" type="ORF">rosmuc_03209</name>
</gene>
<dbReference type="HOGENOM" id="CLU_125821_1_0_5"/>
<name>A0A0A0HIG0_9RHOB</name>
<evidence type="ECO:0000313" key="2">
    <source>
        <dbReference type="EMBL" id="KGM86910.1"/>
    </source>
</evidence>
<evidence type="ECO:0000256" key="1">
    <source>
        <dbReference type="SAM" id="Phobius"/>
    </source>
</evidence>
<keyword evidence="1" id="KW-0812">Transmembrane</keyword>
<comment type="caution">
    <text evidence="2">The sequence shown here is derived from an EMBL/GenBank/DDBJ whole genome shotgun (WGS) entry which is preliminary data.</text>
</comment>
<dbReference type="InterPro" id="IPR017495">
    <property type="entry name" value="PuhC"/>
</dbReference>
<feature type="transmembrane region" description="Helical" evidence="1">
    <location>
        <begin position="21"/>
        <end position="42"/>
    </location>
</feature>
<dbReference type="OrthoDB" id="7848123at2"/>
<dbReference type="RefSeq" id="WP_037269001.1">
    <property type="nucleotide sequence ID" value="NZ_KN293975.1"/>
</dbReference>
<dbReference type="PATRIC" id="fig|1288298.3.peg.3217"/>
<dbReference type="Proteomes" id="UP000030021">
    <property type="component" value="Unassembled WGS sequence"/>
</dbReference>
<dbReference type="NCBIfam" id="TIGR03054">
    <property type="entry name" value="photo_alph_chp1"/>
    <property type="match status" value="1"/>
</dbReference>
<dbReference type="EMBL" id="AONH01000016">
    <property type="protein sequence ID" value="KGM86910.1"/>
    <property type="molecule type" value="Genomic_DNA"/>
</dbReference>
<dbReference type="STRING" id="215743.ROSMUCSMR3_00889"/>
<accession>A0A0A0HIG0</accession>
<reference evidence="2 3" key="1">
    <citation type="submission" date="2013-01" db="EMBL/GenBank/DDBJ databases">
        <authorList>
            <person name="Fiebig A."/>
            <person name="Goeker M."/>
            <person name="Klenk H.-P.P."/>
        </authorList>
    </citation>
    <scope>NUCLEOTIDE SEQUENCE [LARGE SCALE GENOMIC DNA]</scope>
    <source>
        <strain evidence="2 3">DSM 17069</strain>
    </source>
</reference>
<keyword evidence="1" id="KW-1133">Transmembrane helix</keyword>
<dbReference type="AlphaFoldDB" id="A0A0A0HIG0"/>
<organism evidence="2 3">
    <name type="scientific">Roseovarius mucosus DSM 17069</name>
    <dbReference type="NCBI Taxonomy" id="1288298"/>
    <lineage>
        <taxon>Bacteria</taxon>
        <taxon>Pseudomonadati</taxon>
        <taxon>Pseudomonadota</taxon>
        <taxon>Alphaproteobacteria</taxon>
        <taxon>Rhodobacterales</taxon>
        <taxon>Roseobacteraceae</taxon>
        <taxon>Roseovarius</taxon>
    </lineage>
</organism>